<keyword evidence="7" id="KW-0472">Membrane</keyword>
<sequence length="463" mass="51952">MYAACFLLAWFLSCSSSRIPGDTSKGRHLLVERHHTSDYMTPAPVNRTYVSVYSALHDPEAGEVRVFSEVHPSNACMAAATCRLQGRGVDLSVAAKVDMPFGALLKTDTPEPLECFHTCQLPPGSEGVLLESVTVLGNTSQVVLSQRVERIEVLGVQKMSVGICSAPVFTDVPQYLDWLDHHRALGVEGIHIYAVIMDLSRVRDAFGRGRPGHKKRLTVQQSRRVKWHTRHMTDYDMPSHYYGQLMLLNECLFRHRQTYEYLLFMDRDEFLYFVDTAPTAVNLAWEFHSRLAGTNHTSLVFLSAVYRVHCLVAFVPDLAERPVHSGSDAEAELQEYGEPYQVYKGYSIWEADHRKPDFFNCTADPLGENAPIPGRGCHSKSVVRPLTVDFMATHSVFRPRPGYSWSPMAFPTDQAFIKHLRCLSDRHGWIADDSASLCERTLPVNYSVQAGNGDGVEVCPGDL</sequence>
<feature type="chain" id="PRO_5045991176" description="Glycosyltransferase family 92 protein" evidence="9">
    <location>
        <begin position="17"/>
        <end position="463"/>
    </location>
</feature>
<name>A0ABR2YP43_9CHLO</name>
<evidence type="ECO:0000313" key="10">
    <source>
        <dbReference type="EMBL" id="KAK9908370.1"/>
    </source>
</evidence>
<proteinExistence type="inferred from homology"/>
<dbReference type="PANTHER" id="PTHR21461:SF69">
    <property type="entry name" value="GLYCOSYLTRANSFERASE FAMILY 92 PROTEIN"/>
    <property type="match status" value="1"/>
</dbReference>
<keyword evidence="3 8" id="KW-0328">Glycosyltransferase</keyword>
<dbReference type="EC" id="2.4.1.-" evidence="8"/>
<evidence type="ECO:0000256" key="2">
    <source>
        <dbReference type="ARBA" id="ARBA00007647"/>
    </source>
</evidence>
<reference evidence="10 11" key="1">
    <citation type="journal article" date="2024" name="Nat. Commun.">
        <title>Phylogenomics reveals the evolutionary origins of lichenization in chlorophyte algae.</title>
        <authorList>
            <person name="Puginier C."/>
            <person name="Libourel C."/>
            <person name="Otte J."/>
            <person name="Skaloud P."/>
            <person name="Haon M."/>
            <person name="Grisel S."/>
            <person name="Petersen M."/>
            <person name="Berrin J.G."/>
            <person name="Delaux P.M."/>
            <person name="Dal Grande F."/>
            <person name="Keller J."/>
        </authorList>
    </citation>
    <scope>NUCLEOTIDE SEQUENCE [LARGE SCALE GENOMIC DNA]</scope>
    <source>
        <strain evidence="10 11">SAG 216-7</strain>
    </source>
</reference>
<evidence type="ECO:0000256" key="9">
    <source>
        <dbReference type="SAM" id="SignalP"/>
    </source>
</evidence>
<keyword evidence="9" id="KW-0732">Signal</keyword>
<dbReference type="EMBL" id="JALJOT010000008">
    <property type="protein sequence ID" value="KAK9908370.1"/>
    <property type="molecule type" value="Genomic_DNA"/>
</dbReference>
<keyword evidence="5" id="KW-0812">Transmembrane</keyword>
<evidence type="ECO:0000256" key="4">
    <source>
        <dbReference type="ARBA" id="ARBA00022679"/>
    </source>
</evidence>
<dbReference type="InterPro" id="IPR008166">
    <property type="entry name" value="Glyco_transf_92"/>
</dbReference>
<evidence type="ECO:0000256" key="1">
    <source>
        <dbReference type="ARBA" id="ARBA00004167"/>
    </source>
</evidence>
<evidence type="ECO:0000256" key="5">
    <source>
        <dbReference type="ARBA" id="ARBA00022692"/>
    </source>
</evidence>
<dbReference type="Proteomes" id="UP001491310">
    <property type="component" value="Unassembled WGS sequence"/>
</dbReference>
<feature type="signal peptide" evidence="9">
    <location>
        <begin position="1"/>
        <end position="16"/>
    </location>
</feature>
<protein>
    <recommendedName>
        <fullName evidence="8">Glycosyltransferase family 92 protein</fullName>
        <ecNumber evidence="8">2.4.1.-</ecNumber>
    </recommendedName>
</protein>
<comment type="similarity">
    <text evidence="2 8">Belongs to the glycosyltransferase 92 family.</text>
</comment>
<dbReference type="Pfam" id="PF01697">
    <property type="entry name" value="Glyco_transf_92"/>
    <property type="match status" value="1"/>
</dbReference>
<organism evidence="10 11">
    <name type="scientific">Coccomyxa subellipsoidea</name>
    <dbReference type="NCBI Taxonomy" id="248742"/>
    <lineage>
        <taxon>Eukaryota</taxon>
        <taxon>Viridiplantae</taxon>
        <taxon>Chlorophyta</taxon>
        <taxon>core chlorophytes</taxon>
        <taxon>Trebouxiophyceae</taxon>
        <taxon>Trebouxiophyceae incertae sedis</taxon>
        <taxon>Coccomyxaceae</taxon>
        <taxon>Coccomyxa</taxon>
    </lineage>
</organism>
<evidence type="ECO:0000313" key="11">
    <source>
        <dbReference type="Proteomes" id="UP001491310"/>
    </source>
</evidence>
<comment type="caution">
    <text evidence="10">The sequence shown here is derived from an EMBL/GenBank/DDBJ whole genome shotgun (WGS) entry which is preliminary data.</text>
</comment>
<evidence type="ECO:0000256" key="3">
    <source>
        <dbReference type="ARBA" id="ARBA00022676"/>
    </source>
</evidence>
<evidence type="ECO:0000256" key="6">
    <source>
        <dbReference type="ARBA" id="ARBA00022989"/>
    </source>
</evidence>
<keyword evidence="6" id="KW-1133">Transmembrane helix</keyword>
<keyword evidence="4 8" id="KW-0808">Transferase</keyword>
<dbReference type="PANTHER" id="PTHR21461">
    <property type="entry name" value="GLYCOSYLTRANSFERASE FAMILY 92 PROTEIN"/>
    <property type="match status" value="1"/>
</dbReference>
<evidence type="ECO:0000256" key="8">
    <source>
        <dbReference type="RuleBase" id="RU366017"/>
    </source>
</evidence>
<accession>A0ABR2YP43</accession>
<keyword evidence="11" id="KW-1185">Reference proteome</keyword>
<gene>
    <name evidence="10" type="ORF">WJX75_006822</name>
</gene>
<comment type="subcellular location">
    <subcellularLocation>
        <location evidence="1">Membrane</location>
        <topology evidence="1">Single-pass membrane protein</topology>
    </subcellularLocation>
</comment>
<evidence type="ECO:0000256" key="7">
    <source>
        <dbReference type="ARBA" id="ARBA00023136"/>
    </source>
</evidence>